<dbReference type="RefSeq" id="WP_168927998.1">
    <property type="nucleotide sequence ID" value="NZ_BKAT01000059.1"/>
</dbReference>
<dbReference type="Proteomes" id="UP000199656">
    <property type="component" value="Unassembled WGS sequence"/>
</dbReference>
<feature type="signal peptide" evidence="1">
    <location>
        <begin position="1"/>
        <end position="20"/>
    </location>
</feature>
<name>A0A1H4GDD4_9BACT</name>
<evidence type="ECO:0000313" key="3">
    <source>
        <dbReference type="Proteomes" id="UP000199656"/>
    </source>
</evidence>
<evidence type="ECO:0000313" key="2">
    <source>
        <dbReference type="EMBL" id="SEB06918.1"/>
    </source>
</evidence>
<accession>A0A1H4GDD4</accession>
<keyword evidence="3" id="KW-1185">Reference proteome</keyword>
<keyword evidence="1" id="KW-0732">Signal</keyword>
<proteinExistence type="predicted"/>
<gene>
    <name evidence="2" type="ORF">SAMN05660909_05135</name>
</gene>
<protein>
    <submittedName>
        <fullName evidence="2">Uncharacterized protein</fullName>
    </submittedName>
</protein>
<organism evidence="2 3">
    <name type="scientific">Chitinophaga terrae</name>
    <name type="common">ex Kim and Jung 2007</name>
    <dbReference type="NCBI Taxonomy" id="408074"/>
    <lineage>
        <taxon>Bacteria</taxon>
        <taxon>Pseudomonadati</taxon>
        <taxon>Bacteroidota</taxon>
        <taxon>Chitinophagia</taxon>
        <taxon>Chitinophagales</taxon>
        <taxon>Chitinophagaceae</taxon>
        <taxon>Chitinophaga</taxon>
    </lineage>
</organism>
<sequence length="55" mass="5798">MVINVVAVINGALLTNLAVAVNVETMVNIDFEVSDITQADGLSREKLVASIAQNI</sequence>
<dbReference type="AlphaFoldDB" id="A0A1H4GDD4"/>
<dbReference type="STRING" id="408074.SAMN05660909_05135"/>
<dbReference type="EMBL" id="FNRL01000036">
    <property type="protein sequence ID" value="SEB06918.1"/>
    <property type="molecule type" value="Genomic_DNA"/>
</dbReference>
<reference evidence="3" key="1">
    <citation type="submission" date="2016-10" db="EMBL/GenBank/DDBJ databases">
        <authorList>
            <person name="Varghese N."/>
            <person name="Submissions S."/>
        </authorList>
    </citation>
    <scope>NUCLEOTIDE SEQUENCE [LARGE SCALE GENOMIC DNA]</scope>
    <source>
        <strain evidence="3">DSM 23920</strain>
    </source>
</reference>
<evidence type="ECO:0000256" key="1">
    <source>
        <dbReference type="SAM" id="SignalP"/>
    </source>
</evidence>
<feature type="chain" id="PRO_5011627780" evidence="1">
    <location>
        <begin position="21"/>
        <end position="55"/>
    </location>
</feature>